<dbReference type="STRING" id="1220578.FPE01S_02_09520"/>
<dbReference type="Gene3D" id="3.40.50.720">
    <property type="entry name" value="NAD(P)-binding Rossmann-like Domain"/>
    <property type="match status" value="1"/>
</dbReference>
<evidence type="ECO:0000313" key="3">
    <source>
        <dbReference type="Proteomes" id="UP000033121"/>
    </source>
</evidence>
<dbReference type="AlphaFoldDB" id="A0A0E9N2F0"/>
<evidence type="ECO:0000313" key="2">
    <source>
        <dbReference type="EMBL" id="GAO43846.1"/>
    </source>
</evidence>
<name>A0A0E9N2F0_9BACT</name>
<dbReference type="Proteomes" id="UP000033121">
    <property type="component" value="Unassembled WGS sequence"/>
</dbReference>
<dbReference type="InterPro" id="IPR051783">
    <property type="entry name" value="NAD(P)-dependent_oxidoreduct"/>
</dbReference>
<dbReference type="CDD" id="cd05262">
    <property type="entry name" value="SDR_a7"/>
    <property type="match status" value="1"/>
</dbReference>
<sequence length="318" mass="34074">MSRFIAGSYPKFVAISLKTFHMRVFVTGATGFVGSAVVKQLLDGGHEVIGLARSDSSAKALDDAGALVHRGDIDDPENLRLGVAKADAVIHTAFNHDFSQFKANCEADRRVILSLGEALAGSDRPLVITSGVGLLHYDHPVAESDQPSSSAIIPRAATEEAAKVVADRGVNTYIVRLPPSVHGKGDHGFVPMVMAMAKEKGVSAFVGEGANRWPAVHRSDAAAIYRRIIELQPAEKTFHAVAEEGIPFRLIAAAIGKQLDLPAESRSPEAATEHFGWFTHFAMMDCPATASLSHELLSWKPTELTLLDDLAAGNYSDR</sequence>
<reference evidence="2 3" key="1">
    <citation type="submission" date="2015-04" db="EMBL/GenBank/DDBJ databases">
        <title>Whole genome shotgun sequence of Flavihumibacter petaseus NBRC 106054.</title>
        <authorList>
            <person name="Miyazawa S."/>
            <person name="Hosoyama A."/>
            <person name="Hashimoto M."/>
            <person name="Noguchi M."/>
            <person name="Tsuchikane K."/>
            <person name="Ohji S."/>
            <person name="Yamazoe A."/>
            <person name="Ichikawa N."/>
            <person name="Kimura A."/>
            <person name="Fujita N."/>
        </authorList>
    </citation>
    <scope>NUCLEOTIDE SEQUENCE [LARGE SCALE GENOMIC DNA]</scope>
    <source>
        <strain evidence="2 3">NBRC 106054</strain>
    </source>
</reference>
<evidence type="ECO:0000259" key="1">
    <source>
        <dbReference type="Pfam" id="PF01370"/>
    </source>
</evidence>
<gene>
    <name evidence="2" type="ORF">FPE01S_02_09520</name>
</gene>
<feature type="domain" description="NAD-dependent epimerase/dehydratase" evidence="1">
    <location>
        <begin position="24"/>
        <end position="231"/>
    </location>
</feature>
<dbReference type="SUPFAM" id="SSF51735">
    <property type="entry name" value="NAD(P)-binding Rossmann-fold domains"/>
    <property type="match status" value="1"/>
</dbReference>
<proteinExistence type="predicted"/>
<comment type="caution">
    <text evidence="2">The sequence shown here is derived from an EMBL/GenBank/DDBJ whole genome shotgun (WGS) entry which is preliminary data.</text>
</comment>
<dbReference type="InterPro" id="IPR036291">
    <property type="entry name" value="NAD(P)-bd_dom_sf"/>
</dbReference>
<dbReference type="GO" id="GO:0004029">
    <property type="term" value="F:aldehyde dehydrogenase (NAD+) activity"/>
    <property type="evidence" value="ECO:0007669"/>
    <property type="project" value="TreeGrafter"/>
</dbReference>
<organism evidence="2 3">
    <name type="scientific">Flavihumibacter petaseus NBRC 106054</name>
    <dbReference type="NCBI Taxonomy" id="1220578"/>
    <lineage>
        <taxon>Bacteria</taxon>
        <taxon>Pseudomonadati</taxon>
        <taxon>Bacteroidota</taxon>
        <taxon>Chitinophagia</taxon>
        <taxon>Chitinophagales</taxon>
        <taxon>Chitinophagaceae</taxon>
        <taxon>Flavihumibacter</taxon>
    </lineage>
</organism>
<dbReference type="PANTHER" id="PTHR48079">
    <property type="entry name" value="PROTEIN YEEZ"/>
    <property type="match status" value="1"/>
</dbReference>
<dbReference type="PANTHER" id="PTHR48079:SF6">
    <property type="entry name" value="NAD(P)-BINDING DOMAIN-CONTAINING PROTEIN-RELATED"/>
    <property type="match status" value="1"/>
</dbReference>
<dbReference type="EMBL" id="BBWV01000002">
    <property type="protein sequence ID" value="GAO43846.1"/>
    <property type="molecule type" value="Genomic_DNA"/>
</dbReference>
<dbReference type="GO" id="GO:0005737">
    <property type="term" value="C:cytoplasm"/>
    <property type="evidence" value="ECO:0007669"/>
    <property type="project" value="TreeGrafter"/>
</dbReference>
<keyword evidence="3" id="KW-1185">Reference proteome</keyword>
<dbReference type="Pfam" id="PF01370">
    <property type="entry name" value="Epimerase"/>
    <property type="match status" value="1"/>
</dbReference>
<accession>A0A0E9N2F0</accession>
<dbReference type="InterPro" id="IPR001509">
    <property type="entry name" value="Epimerase_deHydtase"/>
</dbReference>
<protein>
    <recommendedName>
        <fullName evidence="1">NAD-dependent epimerase/dehydratase domain-containing protein</fullName>
    </recommendedName>
</protein>